<name>A0AAV2KBM5_KNICA</name>
<evidence type="ECO:0000313" key="3">
    <source>
        <dbReference type="Proteomes" id="UP001497482"/>
    </source>
</evidence>
<sequence>MAGGLTISEATTLPGPMHYSAAGNVRETDDTTPTCPPPAPRPPLPPSPHPSPTLRGWGHWMKTVLDKRDVPVIDGER</sequence>
<protein>
    <submittedName>
        <fullName evidence="2">Uncharacterized protein</fullName>
    </submittedName>
</protein>
<reference evidence="2 3" key="1">
    <citation type="submission" date="2024-04" db="EMBL/GenBank/DDBJ databases">
        <authorList>
            <person name="Waldvogel A.-M."/>
            <person name="Schoenle A."/>
        </authorList>
    </citation>
    <scope>NUCLEOTIDE SEQUENCE [LARGE SCALE GENOMIC DNA]</scope>
</reference>
<feature type="compositionally biased region" description="Pro residues" evidence="1">
    <location>
        <begin position="34"/>
        <end position="51"/>
    </location>
</feature>
<gene>
    <name evidence="2" type="ORF">KC01_LOCUS15621</name>
</gene>
<organism evidence="2 3">
    <name type="scientific">Knipowitschia caucasica</name>
    <name type="common">Caucasian dwarf goby</name>
    <name type="synonym">Pomatoschistus caucasicus</name>
    <dbReference type="NCBI Taxonomy" id="637954"/>
    <lineage>
        <taxon>Eukaryota</taxon>
        <taxon>Metazoa</taxon>
        <taxon>Chordata</taxon>
        <taxon>Craniata</taxon>
        <taxon>Vertebrata</taxon>
        <taxon>Euteleostomi</taxon>
        <taxon>Actinopterygii</taxon>
        <taxon>Neopterygii</taxon>
        <taxon>Teleostei</taxon>
        <taxon>Neoteleostei</taxon>
        <taxon>Acanthomorphata</taxon>
        <taxon>Gobiaria</taxon>
        <taxon>Gobiiformes</taxon>
        <taxon>Gobioidei</taxon>
        <taxon>Gobiidae</taxon>
        <taxon>Gobiinae</taxon>
        <taxon>Knipowitschia</taxon>
    </lineage>
</organism>
<accession>A0AAV2KBM5</accession>
<evidence type="ECO:0000256" key="1">
    <source>
        <dbReference type="SAM" id="MobiDB-lite"/>
    </source>
</evidence>
<proteinExistence type="predicted"/>
<evidence type="ECO:0000313" key="2">
    <source>
        <dbReference type="EMBL" id="CAL1585394.1"/>
    </source>
</evidence>
<keyword evidence="3" id="KW-1185">Reference proteome</keyword>
<dbReference type="EMBL" id="OZ035839">
    <property type="protein sequence ID" value="CAL1585394.1"/>
    <property type="molecule type" value="Genomic_DNA"/>
</dbReference>
<dbReference type="Proteomes" id="UP001497482">
    <property type="component" value="Chromosome 17"/>
</dbReference>
<feature type="region of interest" description="Disordered" evidence="1">
    <location>
        <begin position="1"/>
        <end position="58"/>
    </location>
</feature>
<dbReference type="AlphaFoldDB" id="A0AAV2KBM5"/>